<sequence>MVPETATREAGFTLIEALIAMSVFAIGAAMLFPAMYTWVEATGLSIQRDEAMRVLTRAEDTLTYSSGAVWDSQETYDRYDDALNGLGTVSYSQWDQFSPPDMPITYEVETAVVGVTDTAGNVASRVMRVRVQWTSPGGGTETASRILQRNGDLL</sequence>
<evidence type="ECO:0000313" key="3">
    <source>
        <dbReference type="Proteomes" id="UP000183104"/>
    </source>
</evidence>
<gene>
    <name evidence="2" type="ORF">SAMN05661077_2276</name>
</gene>
<dbReference type="STRING" id="381306.AN478_05520"/>
<dbReference type="RefSeq" id="WP_054965620.1">
    <property type="nucleotide sequence ID" value="NZ_FMUN01000006.1"/>
</dbReference>
<dbReference type="EMBL" id="FMUN01000006">
    <property type="protein sequence ID" value="SCY49003.1"/>
    <property type="molecule type" value="Genomic_DNA"/>
</dbReference>
<keyword evidence="1" id="KW-0812">Transmembrane</keyword>
<dbReference type="SUPFAM" id="SSF54523">
    <property type="entry name" value="Pili subunits"/>
    <property type="match status" value="1"/>
</dbReference>
<evidence type="ECO:0000313" key="2">
    <source>
        <dbReference type="EMBL" id="SCY49003.1"/>
    </source>
</evidence>
<accession>A0A0N8PN61</accession>
<name>A0A0N8PN61_9GAMM</name>
<proteinExistence type="predicted"/>
<protein>
    <submittedName>
        <fullName evidence="2">Prepilin-type N-terminal cleavage/methylation domain-containing protein</fullName>
    </submittedName>
</protein>
<dbReference type="PATRIC" id="fig|381306.5.peg.2297"/>
<dbReference type="Pfam" id="PF07963">
    <property type="entry name" value="N_methyl"/>
    <property type="match status" value="1"/>
</dbReference>
<keyword evidence="1" id="KW-1133">Transmembrane helix</keyword>
<dbReference type="PROSITE" id="PS00409">
    <property type="entry name" value="PROKAR_NTER_METHYL"/>
    <property type="match status" value="1"/>
</dbReference>
<dbReference type="InterPro" id="IPR045584">
    <property type="entry name" value="Pilin-like"/>
</dbReference>
<keyword evidence="3" id="KW-1185">Reference proteome</keyword>
<reference evidence="3" key="1">
    <citation type="submission" date="2016-10" db="EMBL/GenBank/DDBJ databases">
        <authorList>
            <person name="Varghese N."/>
        </authorList>
    </citation>
    <scope>NUCLEOTIDE SEQUENCE [LARGE SCALE GENOMIC DNA]</scope>
    <source>
        <strain evidence="3">HL 19</strain>
    </source>
</reference>
<feature type="transmembrane region" description="Helical" evidence="1">
    <location>
        <begin position="12"/>
        <end position="39"/>
    </location>
</feature>
<dbReference type="InterPro" id="IPR012902">
    <property type="entry name" value="N_methyl_site"/>
</dbReference>
<dbReference type="Proteomes" id="UP000183104">
    <property type="component" value="Unassembled WGS sequence"/>
</dbReference>
<dbReference type="AlphaFoldDB" id="A0A0N8PN61"/>
<dbReference type="OrthoDB" id="5702865at2"/>
<evidence type="ECO:0000256" key="1">
    <source>
        <dbReference type="SAM" id="Phobius"/>
    </source>
</evidence>
<organism evidence="2 3">
    <name type="scientific">Thiohalorhabdus denitrificans</name>
    <dbReference type="NCBI Taxonomy" id="381306"/>
    <lineage>
        <taxon>Bacteria</taxon>
        <taxon>Pseudomonadati</taxon>
        <taxon>Pseudomonadota</taxon>
        <taxon>Gammaproteobacteria</taxon>
        <taxon>Thiohalorhabdales</taxon>
        <taxon>Thiohalorhabdaceae</taxon>
        <taxon>Thiohalorhabdus</taxon>
    </lineage>
</organism>
<keyword evidence="1" id="KW-0472">Membrane</keyword>
<dbReference type="NCBIfam" id="TIGR02532">
    <property type="entry name" value="IV_pilin_GFxxxE"/>
    <property type="match status" value="1"/>
</dbReference>